<reference evidence="3 4" key="1">
    <citation type="journal article" date="2017" name="Plant Biotechnol. J.">
        <title>A comprehensive draft genome sequence for lupin (Lupinus angustifolius), an emerging health food: insights into plant-microbe interactions and legume evolution.</title>
        <authorList>
            <person name="Hane J.K."/>
            <person name="Ming Y."/>
            <person name="Kamphuis L.G."/>
            <person name="Nelson M.N."/>
            <person name="Garg G."/>
            <person name="Atkins C.A."/>
            <person name="Bayer P.E."/>
            <person name="Bravo A."/>
            <person name="Bringans S."/>
            <person name="Cannon S."/>
            <person name="Edwards D."/>
            <person name="Foley R."/>
            <person name="Gao L.L."/>
            <person name="Harrison M.J."/>
            <person name="Huang W."/>
            <person name="Hurgobin B."/>
            <person name="Li S."/>
            <person name="Liu C.W."/>
            <person name="McGrath A."/>
            <person name="Morahan G."/>
            <person name="Murray J."/>
            <person name="Weller J."/>
            <person name="Jian J."/>
            <person name="Singh K.B."/>
        </authorList>
    </citation>
    <scope>NUCLEOTIDE SEQUENCE [LARGE SCALE GENOMIC DNA]</scope>
    <source>
        <strain evidence="4">cv. Tanjil</strain>
        <tissue evidence="3">Whole plant</tissue>
    </source>
</reference>
<dbReference type="Gramene" id="OIW04612">
    <property type="protein sequence ID" value="OIW04612"/>
    <property type="gene ID" value="TanjilG_30510"/>
</dbReference>
<evidence type="ECO:0000259" key="2">
    <source>
        <dbReference type="Pfam" id="PF24924"/>
    </source>
</evidence>
<proteinExistence type="predicted"/>
<evidence type="ECO:0000313" key="4">
    <source>
        <dbReference type="Proteomes" id="UP000188354"/>
    </source>
</evidence>
<protein>
    <recommendedName>
        <fullName evidence="2">DUF7745 domain-containing protein</fullName>
    </recommendedName>
</protein>
<dbReference type="InterPro" id="IPR056647">
    <property type="entry name" value="DUF7745"/>
</dbReference>
<keyword evidence="1" id="KW-1133">Transmembrane helix</keyword>
<sequence length="90" mass="10535">MRKVIGLTPADRMERKDNQDWLQNALEQHLQKLMDQGNWAVVKLTMFLLIYWLVLFPLVPNMVGLEAMGVFYRYTSGRSTSCLQSWEILS</sequence>
<keyword evidence="1" id="KW-0472">Membrane</keyword>
<organism evidence="3 4">
    <name type="scientific">Lupinus angustifolius</name>
    <name type="common">Narrow-leaved blue lupine</name>
    <dbReference type="NCBI Taxonomy" id="3871"/>
    <lineage>
        <taxon>Eukaryota</taxon>
        <taxon>Viridiplantae</taxon>
        <taxon>Streptophyta</taxon>
        <taxon>Embryophyta</taxon>
        <taxon>Tracheophyta</taxon>
        <taxon>Spermatophyta</taxon>
        <taxon>Magnoliopsida</taxon>
        <taxon>eudicotyledons</taxon>
        <taxon>Gunneridae</taxon>
        <taxon>Pentapetalae</taxon>
        <taxon>rosids</taxon>
        <taxon>fabids</taxon>
        <taxon>Fabales</taxon>
        <taxon>Fabaceae</taxon>
        <taxon>Papilionoideae</taxon>
        <taxon>50 kb inversion clade</taxon>
        <taxon>genistoids sensu lato</taxon>
        <taxon>core genistoids</taxon>
        <taxon>Genisteae</taxon>
        <taxon>Lupinus</taxon>
    </lineage>
</organism>
<feature type="domain" description="DUF7745" evidence="2">
    <location>
        <begin position="14"/>
        <end position="73"/>
    </location>
</feature>
<accession>A0A1J7GW52</accession>
<feature type="transmembrane region" description="Helical" evidence="1">
    <location>
        <begin position="40"/>
        <end position="59"/>
    </location>
</feature>
<keyword evidence="1" id="KW-0812">Transmembrane</keyword>
<dbReference type="Proteomes" id="UP000188354">
    <property type="component" value="Chromosome LG09"/>
</dbReference>
<gene>
    <name evidence="3" type="ORF">TanjilG_30510</name>
</gene>
<dbReference type="EMBL" id="CM007369">
    <property type="protein sequence ID" value="OIW04612.1"/>
    <property type="molecule type" value="Genomic_DNA"/>
</dbReference>
<keyword evidence="4" id="KW-1185">Reference proteome</keyword>
<dbReference type="Pfam" id="PF24924">
    <property type="entry name" value="DUF7745"/>
    <property type="match status" value="1"/>
</dbReference>
<dbReference type="AlphaFoldDB" id="A0A1J7GW52"/>
<evidence type="ECO:0000313" key="3">
    <source>
        <dbReference type="EMBL" id="OIW04612.1"/>
    </source>
</evidence>
<evidence type="ECO:0000256" key="1">
    <source>
        <dbReference type="SAM" id="Phobius"/>
    </source>
</evidence>
<name>A0A1J7GW52_LUPAN</name>